<evidence type="ECO:0000256" key="1">
    <source>
        <dbReference type="ARBA" id="ARBA00008518"/>
    </source>
</evidence>
<dbReference type="InterPro" id="IPR001298">
    <property type="entry name" value="Filamin/ABP280_rpt"/>
</dbReference>
<sequence>MNIWQLARVGDLKKFKSVVKGKSVHELNETDQFGFTCFHWAAQKGEDGIVALLTKREADLDVVDGDLQTPLHWAIDKGHKAIARHLIEHGAALDIQDKFGHSALHRAAALGQRDVVGLLLRSNANPNLQNQNGWTALHVTCYYAHHKIVSELLSCSRTDVNIPNKDGWTPLHCAAMQGYTELCDLLIRHQANIDFASRDGSTPLHLAVQENREIVVQLLINYGANVNLRNARGRRAVDLASESLKPVIKGAGKPVYAACALFGGEVDKALVATKASFLILPSQQIAASMEAKHFTVELVHIEGDNENESEGDKDGGGKKDKGGSHGSGGKGKGGSGRGVLRRGSKSAAVPRIRGQVTRLVHADEDDHHAAVDPATSARDKGKERRESSGEVVTDAAEAGDGGIAKLASSSLRVVTPRRRAGHMFVATYTPSVAGRYRLTVSYDGEDVHQCPIKVTVTEAVTDPTKCEVVTELEGTRAVLVGKPNSLMIQAKDQLGGNRTVGGDVFDVELIRQERDEGTSKRNILLRADETHARIEDLRDGRYVVWFSIPAGGVHFVDIKLRNIRLPGSPFKVNAAEVLSPGRRKTPRSPKSPKTKASKEGKQPSVGLQLPAGEEKDRQLPPLLSPRSLIANNKKDKRLSTKNAGQFIMPSSSNNEVVTIGDSSSNNESAVWERLGELEQANSELQQKQLEFEREKYDLHKQIAQLQRKLEKRGRESVPSAVPREEVASLQQKVDRLAAQAQEAERELRREQARQRCRVCATNRREMVVLPCLHASFCALCVSRMKLCALCEAPLQGFLRIKPE</sequence>
<protein>
    <submittedName>
        <fullName evidence="10">Ankyrin repeatcontaining protein</fullName>
    </submittedName>
</protein>
<dbReference type="InterPro" id="IPR002110">
    <property type="entry name" value="Ankyrin_rpt"/>
</dbReference>
<feature type="repeat" description="ANK" evidence="4">
    <location>
        <begin position="66"/>
        <end position="98"/>
    </location>
</feature>
<comment type="similarity">
    <text evidence="1">Belongs to the TRIM/RBCC family.</text>
</comment>
<dbReference type="KEGG" id="acan:ACA1_184270"/>
<evidence type="ECO:0000313" key="10">
    <source>
        <dbReference type="EMBL" id="ELR21481.1"/>
    </source>
</evidence>
<evidence type="ECO:0000313" key="11">
    <source>
        <dbReference type="Proteomes" id="UP000011083"/>
    </source>
</evidence>
<dbReference type="Pfam" id="PF12796">
    <property type="entry name" value="Ank_2"/>
    <property type="match status" value="2"/>
</dbReference>
<feature type="compositionally biased region" description="Gly residues" evidence="8">
    <location>
        <begin position="324"/>
        <end position="337"/>
    </location>
</feature>
<dbReference type="PROSITE" id="PS50297">
    <property type="entry name" value="ANK_REP_REGION"/>
    <property type="match status" value="5"/>
</dbReference>
<feature type="domain" description="RING-type" evidence="9">
    <location>
        <begin position="756"/>
        <end position="791"/>
    </location>
</feature>
<dbReference type="InterPro" id="IPR017868">
    <property type="entry name" value="Filamin/ABP280_repeat-like"/>
</dbReference>
<dbReference type="InterPro" id="IPR001841">
    <property type="entry name" value="Znf_RING"/>
</dbReference>
<dbReference type="PROSITE" id="PS50194">
    <property type="entry name" value="FILAMIN_REPEAT"/>
    <property type="match status" value="2"/>
</dbReference>
<evidence type="ECO:0000256" key="8">
    <source>
        <dbReference type="SAM" id="MobiDB-lite"/>
    </source>
</evidence>
<dbReference type="InterPro" id="IPR013083">
    <property type="entry name" value="Znf_RING/FYVE/PHD"/>
</dbReference>
<dbReference type="RefSeq" id="XP_004346025.1">
    <property type="nucleotide sequence ID" value="XM_004345975.1"/>
</dbReference>
<keyword evidence="11" id="KW-1185">Reference proteome</keyword>
<feature type="repeat" description="Filamin" evidence="5">
    <location>
        <begin position="458"/>
        <end position="574"/>
    </location>
</feature>
<feature type="region of interest" description="Disordered" evidence="8">
    <location>
        <begin position="302"/>
        <end position="396"/>
    </location>
</feature>
<keyword evidence="6" id="KW-0862">Zinc</keyword>
<dbReference type="SMART" id="SM00557">
    <property type="entry name" value="IG_FLMN"/>
    <property type="match status" value="2"/>
</dbReference>
<feature type="compositionally biased region" description="Basic and acidic residues" evidence="8">
    <location>
        <begin position="310"/>
        <end position="323"/>
    </location>
</feature>
<dbReference type="Pfam" id="PF00023">
    <property type="entry name" value="Ank"/>
    <property type="match status" value="1"/>
</dbReference>
<keyword evidence="7" id="KW-0175">Coiled coil</keyword>
<proteinExistence type="inferred from homology"/>
<dbReference type="InterPro" id="IPR014756">
    <property type="entry name" value="Ig_E-set"/>
</dbReference>
<evidence type="ECO:0000256" key="2">
    <source>
        <dbReference type="ARBA" id="ARBA00022737"/>
    </source>
</evidence>
<dbReference type="Gene3D" id="2.60.40.10">
    <property type="entry name" value="Immunoglobulins"/>
    <property type="match status" value="2"/>
</dbReference>
<feature type="compositionally biased region" description="Basic and acidic residues" evidence="8">
    <location>
        <begin position="377"/>
        <end position="388"/>
    </location>
</feature>
<keyword evidence="3 4" id="KW-0040">ANK repeat</keyword>
<organism evidence="10 11">
    <name type="scientific">Acanthamoeba castellanii (strain ATCC 30010 / Neff)</name>
    <dbReference type="NCBI Taxonomy" id="1257118"/>
    <lineage>
        <taxon>Eukaryota</taxon>
        <taxon>Amoebozoa</taxon>
        <taxon>Discosea</taxon>
        <taxon>Longamoebia</taxon>
        <taxon>Centramoebida</taxon>
        <taxon>Acanthamoebidae</taxon>
        <taxon>Acanthamoeba</taxon>
    </lineage>
</organism>
<dbReference type="Proteomes" id="UP000011083">
    <property type="component" value="Unassembled WGS sequence"/>
</dbReference>
<evidence type="ECO:0000256" key="6">
    <source>
        <dbReference type="PROSITE-ProRule" id="PRU00175"/>
    </source>
</evidence>
<evidence type="ECO:0000259" key="9">
    <source>
        <dbReference type="PROSITE" id="PS50089"/>
    </source>
</evidence>
<evidence type="ECO:0000256" key="5">
    <source>
        <dbReference type="PROSITE-ProRule" id="PRU00087"/>
    </source>
</evidence>
<dbReference type="PANTHER" id="PTHR24198:SF165">
    <property type="entry name" value="ANKYRIN REPEAT-CONTAINING PROTEIN-RELATED"/>
    <property type="match status" value="1"/>
</dbReference>
<dbReference type="GeneID" id="14922375"/>
<feature type="repeat" description="ANK" evidence="4">
    <location>
        <begin position="166"/>
        <end position="198"/>
    </location>
</feature>
<dbReference type="SUPFAM" id="SSF48403">
    <property type="entry name" value="Ankyrin repeat"/>
    <property type="match status" value="1"/>
</dbReference>
<dbReference type="SUPFAM" id="SSF81296">
    <property type="entry name" value="E set domains"/>
    <property type="match status" value="2"/>
</dbReference>
<dbReference type="SUPFAM" id="SSF57850">
    <property type="entry name" value="RING/U-box"/>
    <property type="match status" value="1"/>
</dbReference>
<dbReference type="Gene3D" id="1.25.40.20">
    <property type="entry name" value="Ankyrin repeat-containing domain"/>
    <property type="match status" value="2"/>
</dbReference>
<dbReference type="InterPro" id="IPR036770">
    <property type="entry name" value="Ankyrin_rpt-contain_sf"/>
</dbReference>
<dbReference type="GO" id="GO:0008270">
    <property type="term" value="F:zinc ion binding"/>
    <property type="evidence" value="ECO:0007669"/>
    <property type="project" value="UniProtKB-KW"/>
</dbReference>
<name>L8HAN7_ACACF</name>
<feature type="coiled-coil region" evidence="7">
    <location>
        <begin position="726"/>
        <end position="757"/>
    </location>
</feature>
<keyword evidence="6" id="KW-0863">Zinc-finger</keyword>
<evidence type="ECO:0000256" key="4">
    <source>
        <dbReference type="PROSITE-ProRule" id="PRU00023"/>
    </source>
</evidence>
<feature type="repeat" description="ANK" evidence="4">
    <location>
        <begin position="99"/>
        <end position="131"/>
    </location>
</feature>
<dbReference type="OrthoDB" id="28483at2759"/>
<dbReference type="STRING" id="1257118.L8HAN7"/>
<dbReference type="PROSITE" id="PS50089">
    <property type="entry name" value="ZF_RING_2"/>
    <property type="match status" value="1"/>
</dbReference>
<accession>L8HAN7</accession>
<dbReference type="Pfam" id="PF00630">
    <property type="entry name" value="Filamin"/>
    <property type="match status" value="1"/>
</dbReference>
<dbReference type="VEuPathDB" id="AmoebaDB:ACA1_184270"/>
<feature type="repeat" description="Filamin" evidence="5">
    <location>
        <begin position="424"/>
        <end position="456"/>
    </location>
</feature>
<dbReference type="Gene3D" id="3.30.40.10">
    <property type="entry name" value="Zinc/RING finger domain, C3HC4 (zinc finger)"/>
    <property type="match status" value="1"/>
</dbReference>
<dbReference type="SMART" id="SM00184">
    <property type="entry name" value="RING"/>
    <property type="match status" value="1"/>
</dbReference>
<dbReference type="EMBL" id="KB007904">
    <property type="protein sequence ID" value="ELR21481.1"/>
    <property type="molecule type" value="Genomic_DNA"/>
</dbReference>
<dbReference type="PROSITE" id="PS50088">
    <property type="entry name" value="ANK_REPEAT"/>
    <property type="match status" value="5"/>
</dbReference>
<feature type="compositionally biased region" description="Basic and acidic residues" evidence="8">
    <location>
        <begin position="360"/>
        <end position="370"/>
    </location>
</feature>
<gene>
    <name evidence="10" type="ORF">ACA1_184270</name>
</gene>
<dbReference type="Pfam" id="PF13920">
    <property type="entry name" value="zf-C3HC4_3"/>
    <property type="match status" value="1"/>
</dbReference>
<feature type="compositionally biased region" description="Basic residues" evidence="8">
    <location>
        <begin position="581"/>
        <end position="595"/>
    </location>
</feature>
<keyword evidence="2" id="KW-0677">Repeat</keyword>
<keyword evidence="6" id="KW-0479">Metal-binding</keyword>
<dbReference type="InterPro" id="IPR013783">
    <property type="entry name" value="Ig-like_fold"/>
</dbReference>
<evidence type="ECO:0000256" key="3">
    <source>
        <dbReference type="ARBA" id="ARBA00023043"/>
    </source>
</evidence>
<dbReference type="AlphaFoldDB" id="L8HAN7"/>
<reference evidence="10 11" key="1">
    <citation type="journal article" date="2013" name="Genome Biol.">
        <title>Genome of Acanthamoeba castellanii highlights extensive lateral gene transfer and early evolution of tyrosine kinase signaling.</title>
        <authorList>
            <person name="Clarke M."/>
            <person name="Lohan A.J."/>
            <person name="Liu B."/>
            <person name="Lagkouvardos I."/>
            <person name="Roy S."/>
            <person name="Zafar N."/>
            <person name="Bertelli C."/>
            <person name="Schilde C."/>
            <person name="Kianianmomeni A."/>
            <person name="Burglin T.R."/>
            <person name="Frech C."/>
            <person name="Turcotte B."/>
            <person name="Kopec K.O."/>
            <person name="Synnott J.M."/>
            <person name="Choo C."/>
            <person name="Paponov I."/>
            <person name="Finkler A."/>
            <person name="Soon Heng Tan C."/>
            <person name="Hutchins A.P."/>
            <person name="Weinmeier T."/>
            <person name="Rattei T."/>
            <person name="Chu J.S."/>
            <person name="Gimenez G."/>
            <person name="Irimia M."/>
            <person name="Rigden D.J."/>
            <person name="Fitzpatrick D.A."/>
            <person name="Lorenzo-Morales J."/>
            <person name="Bateman A."/>
            <person name="Chiu C.H."/>
            <person name="Tang P."/>
            <person name="Hegemann P."/>
            <person name="Fromm H."/>
            <person name="Raoult D."/>
            <person name="Greub G."/>
            <person name="Miranda-Saavedra D."/>
            <person name="Chen N."/>
            <person name="Nash P."/>
            <person name="Ginger M.L."/>
            <person name="Horn M."/>
            <person name="Schaap P."/>
            <person name="Caler L."/>
            <person name="Loftus B."/>
        </authorList>
    </citation>
    <scope>NUCLEOTIDE SEQUENCE [LARGE SCALE GENOMIC DNA]</scope>
    <source>
        <strain evidence="10 11">Neff</strain>
    </source>
</reference>
<dbReference type="PRINTS" id="PR01415">
    <property type="entry name" value="ANKYRIN"/>
</dbReference>
<feature type="repeat" description="ANK" evidence="4">
    <location>
        <begin position="199"/>
        <end position="231"/>
    </location>
</feature>
<feature type="region of interest" description="Disordered" evidence="8">
    <location>
        <begin position="576"/>
        <end position="647"/>
    </location>
</feature>
<dbReference type="SMART" id="SM00248">
    <property type="entry name" value="ANK"/>
    <property type="match status" value="6"/>
</dbReference>
<feature type="repeat" description="ANK" evidence="4">
    <location>
        <begin position="33"/>
        <end position="65"/>
    </location>
</feature>
<evidence type="ECO:0000256" key="7">
    <source>
        <dbReference type="SAM" id="Coils"/>
    </source>
</evidence>
<feature type="compositionally biased region" description="Low complexity" evidence="8">
    <location>
        <begin position="619"/>
        <end position="628"/>
    </location>
</feature>
<dbReference type="PANTHER" id="PTHR24198">
    <property type="entry name" value="ANKYRIN REPEAT AND PROTEIN KINASE DOMAIN-CONTAINING PROTEIN"/>
    <property type="match status" value="1"/>
</dbReference>